<protein>
    <submittedName>
        <fullName evidence="1">Uncharacterized protein</fullName>
    </submittedName>
</protein>
<evidence type="ECO:0000313" key="1">
    <source>
        <dbReference type="EMBL" id="GMH16894.1"/>
    </source>
</evidence>
<keyword evidence="2" id="KW-1185">Reference proteome</keyword>
<reference evidence="1" key="1">
    <citation type="submission" date="2023-05" db="EMBL/GenBank/DDBJ databases">
        <title>Nepenthes gracilis genome sequencing.</title>
        <authorList>
            <person name="Fukushima K."/>
        </authorList>
    </citation>
    <scope>NUCLEOTIDE SEQUENCE</scope>
    <source>
        <strain evidence="1">SING2019-196</strain>
    </source>
</reference>
<dbReference type="AlphaFoldDB" id="A0AAD3SUE5"/>
<accession>A0AAD3SUE5</accession>
<organism evidence="1 2">
    <name type="scientific">Nepenthes gracilis</name>
    <name type="common">Slender pitcher plant</name>
    <dbReference type="NCBI Taxonomy" id="150966"/>
    <lineage>
        <taxon>Eukaryota</taxon>
        <taxon>Viridiplantae</taxon>
        <taxon>Streptophyta</taxon>
        <taxon>Embryophyta</taxon>
        <taxon>Tracheophyta</taxon>
        <taxon>Spermatophyta</taxon>
        <taxon>Magnoliopsida</taxon>
        <taxon>eudicotyledons</taxon>
        <taxon>Gunneridae</taxon>
        <taxon>Pentapetalae</taxon>
        <taxon>Caryophyllales</taxon>
        <taxon>Nepenthaceae</taxon>
        <taxon>Nepenthes</taxon>
    </lineage>
</organism>
<dbReference type="EMBL" id="BSYO01000017">
    <property type="protein sequence ID" value="GMH16894.1"/>
    <property type="molecule type" value="Genomic_DNA"/>
</dbReference>
<sequence>MQNITAQSGNNRALQHIIRDSTTFPASAPSMKSTGAYQQSHKFGQHLQQNLNSFQRQFQRPAKTPGAFAGHFHLRCKKILIATAYQQPQQTELTILHGTTKRSLQPFQQQPLDAEHLSTIRKQPCFTTHHNGFFNFSSFCSLNAVDRSISAEPQIWPTSVAKP</sequence>
<gene>
    <name evidence="1" type="ORF">Nepgr_018735</name>
</gene>
<evidence type="ECO:0000313" key="2">
    <source>
        <dbReference type="Proteomes" id="UP001279734"/>
    </source>
</evidence>
<proteinExistence type="predicted"/>
<name>A0AAD3SUE5_NEPGR</name>
<comment type="caution">
    <text evidence="1">The sequence shown here is derived from an EMBL/GenBank/DDBJ whole genome shotgun (WGS) entry which is preliminary data.</text>
</comment>
<dbReference type="Proteomes" id="UP001279734">
    <property type="component" value="Unassembled WGS sequence"/>
</dbReference>